<evidence type="ECO:0000313" key="2">
    <source>
        <dbReference type="EMBL" id="BCL60121.1"/>
    </source>
</evidence>
<dbReference type="AlphaFoldDB" id="A0A8D5FGB7"/>
<evidence type="ECO:0000259" key="1">
    <source>
        <dbReference type="Pfam" id="PF00534"/>
    </source>
</evidence>
<dbReference type="Pfam" id="PF00534">
    <property type="entry name" value="Glycos_transf_1"/>
    <property type="match status" value="1"/>
</dbReference>
<name>A0A8D5FGB7_9BACT</name>
<dbReference type="KEGG" id="dbk:DGMP_08140"/>
<dbReference type="GO" id="GO:0016757">
    <property type="term" value="F:glycosyltransferase activity"/>
    <property type="evidence" value="ECO:0007669"/>
    <property type="project" value="InterPro"/>
</dbReference>
<feature type="domain" description="Glycosyl transferase family 1" evidence="1">
    <location>
        <begin position="198"/>
        <end position="357"/>
    </location>
</feature>
<evidence type="ECO:0000313" key="3">
    <source>
        <dbReference type="Proteomes" id="UP000826725"/>
    </source>
</evidence>
<dbReference type="EMBL" id="AP024086">
    <property type="protein sequence ID" value="BCL60121.1"/>
    <property type="molecule type" value="Genomic_DNA"/>
</dbReference>
<keyword evidence="3" id="KW-1185">Reference proteome</keyword>
<dbReference type="PANTHER" id="PTHR45947:SF3">
    <property type="entry name" value="SULFOQUINOVOSYL TRANSFERASE SQD2"/>
    <property type="match status" value="1"/>
</dbReference>
<gene>
    <name evidence="2" type="ORF">DGMP_08140</name>
</gene>
<sequence>MIFLDINTFYGPRGGGIRTYHQAKINYFLTHPADSYILIYPGPDRREQRIGQNVHLVQLRGKAITSDPDGYRFLLDYSRLFQLIQRAKPDVIEAGDPYLTEFFTLFSPFRNRMIRASFFHSDSPETYLDPWLAGKKIPAGKTIAGIGKKLFLAMQKKFDTTLVPSLLLADKLKTHGIRRVKYTPFGSDPLMLETYTERKFTQNQGKTALLYAARLDGEKSIDILLNSIPELLLNENISITVAGRGQYEKKFAAISHPRYHFAGFISSRSKLAELFNRNQVFLATGQYETFGFAVLEAMAAGLVVVGPDRGETGLRLRHLYSPFMYRGGDQQDFIEKIKHACSSNLEPWAQRGHNYARKFGSWDQAIERMIVHYRHLLYNYKPVPSNHR</sequence>
<dbReference type="InterPro" id="IPR050194">
    <property type="entry name" value="Glycosyltransferase_grp1"/>
</dbReference>
<dbReference type="InterPro" id="IPR001296">
    <property type="entry name" value="Glyco_trans_1"/>
</dbReference>
<reference evidence="2" key="1">
    <citation type="submission" date="2020-09" db="EMBL/GenBank/DDBJ databases">
        <title>Desulfogranum mesoprofundum gen. nov., sp. nov., a novel mesophilic, sulfate-reducing chemolithoautotroph isolated from a deep-sea hydrothermal vent chimney in the Suiyo Seamount.</title>
        <authorList>
            <person name="Hashimoto Y."/>
            <person name="Nakagawa S."/>
        </authorList>
    </citation>
    <scope>NUCLEOTIDE SEQUENCE</scope>
    <source>
        <strain evidence="2">KT2</strain>
    </source>
</reference>
<proteinExistence type="predicted"/>
<accession>A0A8D5FGB7</accession>
<protein>
    <recommendedName>
        <fullName evidence="1">Glycosyl transferase family 1 domain-containing protein</fullName>
    </recommendedName>
</protein>
<organism evidence="2 3">
    <name type="scientific">Desulfomarina profundi</name>
    <dbReference type="NCBI Taxonomy" id="2772557"/>
    <lineage>
        <taxon>Bacteria</taxon>
        <taxon>Pseudomonadati</taxon>
        <taxon>Thermodesulfobacteriota</taxon>
        <taxon>Desulfobulbia</taxon>
        <taxon>Desulfobulbales</taxon>
        <taxon>Desulfobulbaceae</taxon>
        <taxon>Desulfomarina</taxon>
    </lineage>
</organism>
<dbReference type="PANTHER" id="PTHR45947">
    <property type="entry name" value="SULFOQUINOVOSYL TRANSFERASE SQD2"/>
    <property type="match status" value="1"/>
</dbReference>
<dbReference type="RefSeq" id="WP_228856288.1">
    <property type="nucleotide sequence ID" value="NZ_AP024086.1"/>
</dbReference>
<dbReference type="Proteomes" id="UP000826725">
    <property type="component" value="Chromosome"/>
</dbReference>